<dbReference type="GO" id="GO:0009507">
    <property type="term" value="C:chloroplast"/>
    <property type="evidence" value="ECO:0007669"/>
    <property type="project" value="TreeGrafter"/>
</dbReference>
<accession>A0A1D2A0K1</accession>
<feature type="transmembrane region" description="Helical" evidence="1">
    <location>
        <begin position="168"/>
        <end position="188"/>
    </location>
</feature>
<organism evidence="2">
    <name type="scientific">Auxenochlorella protothecoides</name>
    <name type="common">Green microalga</name>
    <name type="synonym">Chlorella protothecoides</name>
    <dbReference type="NCBI Taxonomy" id="3075"/>
    <lineage>
        <taxon>Eukaryota</taxon>
        <taxon>Viridiplantae</taxon>
        <taxon>Chlorophyta</taxon>
        <taxon>core chlorophytes</taxon>
        <taxon>Trebouxiophyceae</taxon>
        <taxon>Chlorellales</taxon>
        <taxon>Chlorellaceae</taxon>
        <taxon>Auxenochlorella</taxon>
    </lineage>
</organism>
<name>A0A1D2A0K1_AUXPR</name>
<evidence type="ECO:0000256" key="1">
    <source>
        <dbReference type="SAM" id="Phobius"/>
    </source>
</evidence>
<proteinExistence type="predicted"/>
<dbReference type="PANTHER" id="PTHR36334">
    <property type="entry name" value="PROTEIN, PUTATIVE (DUF2358)-RELATED"/>
    <property type="match status" value="1"/>
</dbReference>
<keyword evidence="1" id="KW-1133">Transmembrane helix</keyword>
<dbReference type="EMBL" id="GDKF01005908">
    <property type="protein sequence ID" value="JAT72714.1"/>
    <property type="molecule type" value="Transcribed_RNA"/>
</dbReference>
<reference evidence="2" key="1">
    <citation type="submission" date="2015-08" db="EMBL/GenBank/DDBJ databases">
        <authorList>
            <person name="Babu N.S."/>
            <person name="Beckwith C.J."/>
            <person name="Beseler K.G."/>
            <person name="Brison A."/>
            <person name="Carone J.V."/>
            <person name="Caskin T.P."/>
            <person name="Diamond M."/>
            <person name="Durham M.E."/>
            <person name="Foxe J.M."/>
            <person name="Go M."/>
            <person name="Henderson B.A."/>
            <person name="Jones I.B."/>
            <person name="McGettigan J.A."/>
            <person name="Micheletti S.J."/>
            <person name="Nasrallah M.E."/>
            <person name="Ortiz D."/>
            <person name="Piller C.R."/>
            <person name="Privatt S.R."/>
            <person name="Schneider S.L."/>
            <person name="Sharp S."/>
            <person name="Smith T.C."/>
            <person name="Stanton J.D."/>
            <person name="Ullery H.E."/>
            <person name="Wilson R.J."/>
            <person name="Serrano M.G."/>
            <person name="Buck G."/>
            <person name="Lee V."/>
            <person name="Wang Y."/>
            <person name="Carvalho R."/>
            <person name="Voegtly L."/>
            <person name="Shi R."/>
            <person name="Duckworth R."/>
            <person name="Johnson A."/>
            <person name="Loviza R."/>
            <person name="Walstead R."/>
            <person name="Shah Z."/>
            <person name="Kiflezghi M."/>
            <person name="Wade K."/>
            <person name="Ball S.L."/>
            <person name="Bradley K.W."/>
            <person name="Asai D.J."/>
            <person name="Bowman C.A."/>
            <person name="Russell D.A."/>
            <person name="Pope W.H."/>
            <person name="Jacobs-Sera D."/>
            <person name="Hendrix R.W."/>
            <person name="Hatfull G.F."/>
        </authorList>
    </citation>
    <scope>NUCLEOTIDE SEQUENCE</scope>
</reference>
<sequence>MPKHRAVLTEWASSPRPFLQDNFRSFKGIQGYDSLDFVPNVVSPSRVTIRRMRMLRQDLAVVEWVLEGRLGPLSLSVQGETEAQLNLLSGRIVEQRESWPGAPLPWTLARALWSVGKKTKDTVRGGKAAIDSALDQEGESQNQFQGDPTDPTRFFMDQTKNSLWNDMINLSLFGAIIYLFTQTLYHLWK</sequence>
<protein>
    <submittedName>
        <fullName evidence="2">Uncharacterized protein</fullName>
    </submittedName>
</protein>
<gene>
    <name evidence="2" type="ORF">g.3176</name>
</gene>
<dbReference type="PANTHER" id="PTHR36334:SF1">
    <property type="entry name" value="PROTEIN, PUTATIVE (DUF2358)-RELATED"/>
    <property type="match status" value="1"/>
</dbReference>
<keyword evidence="1" id="KW-0472">Membrane</keyword>
<keyword evidence="1" id="KW-0812">Transmembrane</keyword>
<dbReference type="AlphaFoldDB" id="A0A1D2A0K1"/>
<evidence type="ECO:0000313" key="2">
    <source>
        <dbReference type="EMBL" id="JAT72714.1"/>
    </source>
</evidence>